<dbReference type="GO" id="GO:0006355">
    <property type="term" value="P:regulation of DNA-templated transcription"/>
    <property type="evidence" value="ECO:0007669"/>
    <property type="project" value="InterPro"/>
</dbReference>
<dbReference type="GeneID" id="59345101"/>
<keyword evidence="1" id="KW-0862">Zinc</keyword>
<feature type="compositionally biased region" description="Basic and acidic residues" evidence="2">
    <location>
        <begin position="411"/>
        <end position="420"/>
    </location>
</feature>
<proteinExistence type="predicted"/>
<feature type="compositionally biased region" description="Pro residues" evidence="2">
    <location>
        <begin position="268"/>
        <end position="291"/>
    </location>
</feature>
<dbReference type="InterPro" id="IPR013088">
    <property type="entry name" value="Znf_NHR/GATA"/>
</dbReference>
<feature type="region of interest" description="Disordered" evidence="2">
    <location>
        <begin position="237"/>
        <end position="420"/>
    </location>
</feature>
<gene>
    <name evidence="4" type="ORF">MIND_00582600</name>
</gene>
<dbReference type="InterPro" id="IPR000679">
    <property type="entry name" value="Znf_GATA"/>
</dbReference>
<evidence type="ECO:0000313" key="5">
    <source>
        <dbReference type="Proteomes" id="UP000636479"/>
    </source>
</evidence>
<keyword evidence="1" id="KW-0863">Zinc-finger</keyword>
<sequence>MGSKELVTTQLVKFHPVTRVEQQQTLVGNKNMSRDASSTSDFASMAEATAAQDVVTHGADFGSRNGTADGNGSGSPAPPPPGPPEGFAAGGPPQAYWMYGPPPGGPPYPYPPPPQTQASSTSNGQSQPQPQWMPMPYGYPSRPDQPLPPPQPGYLPYGIPIPGYPHAPPQPPSSAPVQSGAITLTDDADTKLSHQVKRRCFNCVTTDTSTWRRSQINPGKVLCNKCGLFERTHSRSRPMEFPHKRVSRASPYPAPGTHGGPSGDSISAPPPVATPPAPMQYAYIPPPPLPGPHSASAEQHRTFNGQQYSGEMYAPPPPANSQPNANGPYESISARPATGAKRGRGRPKGSVGRVKAAAAAAAAAASAPSGSAAASRKSPRKGAEPKDGPLVGDGDLDGEGEEASLSEPDDGNDRDWNGRD</sequence>
<comment type="caution">
    <text evidence="4">The sequence shown here is derived from an EMBL/GenBank/DDBJ whole genome shotgun (WGS) entry which is preliminary data.</text>
</comment>
<protein>
    <submittedName>
        <fullName evidence="4">Gata transcription factor</fullName>
    </submittedName>
</protein>
<dbReference type="AlphaFoldDB" id="A0A8H6W8V7"/>
<feature type="compositionally biased region" description="Low complexity" evidence="2">
    <location>
        <begin position="348"/>
        <end position="376"/>
    </location>
</feature>
<evidence type="ECO:0000256" key="2">
    <source>
        <dbReference type="SAM" id="MobiDB-lite"/>
    </source>
</evidence>
<feature type="compositionally biased region" description="Acidic residues" evidence="2">
    <location>
        <begin position="394"/>
        <end position="410"/>
    </location>
</feature>
<evidence type="ECO:0000259" key="3">
    <source>
        <dbReference type="PROSITE" id="PS50114"/>
    </source>
</evidence>
<feature type="region of interest" description="Disordered" evidence="2">
    <location>
        <begin position="23"/>
        <end position="152"/>
    </location>
</feature>
<dbReference type="CDD" id="cd00202">
    <property type="entry name" value="ZnF_GATA"/>
    <property type="match status" value="1"/>
</dbReference>
<dbReference type="OrthoDB" id="515401at2759"/>
<dbReference type="Pfam" id="PF00320">
    <property type="entry name" value="GATA"/>
    <property type="match status" value="1"/>
</dbReference>
<dbReference type="RefSeq" id="XP_037220506.1">
    <property type="nucleotide sequence ID" value="XM_037362585.1"/>
</dbReference>
<name>A0A8H6W8V7_9AGAR</name>
<feature type="compositionally biased region" description="Pro residues" evidence="2">
    <location>
        <begin position="143"/>
        <end position="152"/>
    </location>
</feature>
<dbReference type="GO" id="GO:0008270">
    <property type="term" value="F:zinc ion binding"/>
    <property type="evidence" value="ECO:0007669"/>
    <property type="project" value="UniProtKB-KW"/>
</dbReference>
<organism evidence="4 5">
    <name type="scientific">Mycena indigotica</name>
    <dbReference type="NCBI Taxonomy" id="2126181"/>
    <lineage>
        <taxon>Eukaryota</taxon>
        <taxon>Fungi</taxon>
        <taxon>Dikarya</taxon>
        <taxon>Basidiomycota</taxon>
        <taxon>Agaricomycotina</taxon>
        <taxon>Agaricomycetes</taxon>
        <taxon>Agaricomycetidae</taxon>
        <taxon>Agaricales</taxon>
        <taxon>Marasmiineae</taxon>
        <taxon>Mycenaceae</taxon>
        <taxon>Mycena</taxon>
    </lineage>
</organism>
<dbReference type="EMBL" id="JACAZF010000005">
    <property type="protein sequence ID" value="KAF7303534.1"/>
    <property type="molecule type" value="Genomic_DNA"/>
</dbReference>
<dbReference type="Gene3D" id="3.30.50.10">
    <property type="entry name" value="Erythroid Transcription Factor GATA-1, subunit A"/>
    <property type="match status" value="1"/>
</dbReference>
<dbReference type="PROSITE" id="PS50114">
    <property type="entry name" value="GATA_ZN_FINGER_2"/>
    <property type="match status" value="1"/>
</dbReference>
<feature type="compositionally biased region" description="Low complexity" evidence="2">
    <location>
        <begin position="124"/>
        <end position="142"/>
    </location>
</feature>
<evidence type="ECO:0000313" key="4">
    <source>
        <dbReference type="EMBL" id="KAF7303534.1"/>
    </source>
</evidence>
<dbReference type="Proteomes" id="UP000636479">
    <property type="component" value="Unassembled WGS sequence"/>
</dbReference>
<evidence type="ECO:0000256" key="1">
    <source>
        <dbReference type="PROSITE-ProRule" id="PRU00094"/>
    </source>
</evidence>
<feature type="domain" description="GATA-type" evidence="3">
    <location>
        <begin position="194"/>
        <end position="250"/>
    </location>
</feature>
<dbReference type="GO" id="GO:0043565">
    <property type="term" value="F:sequence-specific DNA binding"/>
    <property type="evidence" value="ECO:0007669"/>
    <property type="project" value="InterPro"/>
</dbReference>
<feature type="compositionally biased region" description="Polar residues" evidence="2">
    <location>
        <begin position="23"/>
        <end position="42"/>
    </location>
</feature>
<dbReference type="SUPFAM" id="SSF57716">
    <property type="entry name" value="Glucocorticoid receptor-like (DNA-binding domain)"/>
    <property type="match status" value="1"/>
</dbReference>
<feature type="compositionally biased region" description="Pro residues" evidence="2">
    <location>
        <begin position="100"/>
        <end position="115"/>
    </location>
</feature>
<keyword evidence="5" id="KW-1185">Reference proteome</keyword>
<reference evidence="4" key="1">
    <citation type="submission" date="2020-05" db="EMBL/GenBank/DDBJ databases">
        <title>Mycena genomes resolve the evolution of fungal bioluminescence.</title>
        <authorList>
            <person name="Tsai I.J."/>
        </authorList>
    </citation>
    <scope>NUCLEOTIDE SEQUENCE</scope>
    <source>
        <strain evidence="4">171206Taipei</strain>
    </source>
</reference>
<dbReference type="SMART" id="SM00401">
    <property type="entry name" value="ZnF_GATA"/>
    <property type="match status" value="1"/>
</dbReference>
<keyword evidence="1" id="KW-0479">Metal-binding</keyword>
<accession>A0A8H6W8V7</accession>